<dbReference type="EMBL" id="BAAAMR010000197">
    <property type="protein sequence ID" value="GAA2170467.1"/>
    <property type="molecule type" value="Genomic_DNA"/>
</dbReference>
<organism evidence="1 2">
    <name type="scientific">Actinomadura napierensis</name>
    <dbReference type="NCBI Taxonomy" id="267854"/>
    <lineage>
        <taxon>Bacteria</taxon>
        <taxon>Bacillati</taxon>
        <taxon>Actinomycetota</taxon>
        <taxon>Actinomycetes</taxon>
        <taxon>Streptosporangiales</taxon>
        <taxon>Thermomonosporaceae</taxon>
        <taxon>Actinomadura</taxon>
    </lineage>
</organism>
<evidence type="ECO:0000313" key="2">
    <source>
        <dbReference type="Proteomes" id="UP001501020"/>
    </source>
</evidence>
<accession>A0ABN3AJ48</accession>
<proteinExistence type="predicted"/>
<reference evidence="1 2" key="1">
    <citation type="journal article" date="2019" name="Int. J. Syst. Evol. Microbiol.">
        <title>The Global Catalogue of Microorganisms (GCM) 10K type strain sequencing project: providing services to taxonomists for standard genome sequencing and annotation.</title>
        <authorList>
            <consortium name="The Broad Institute Genomics Platform"/>
            <consortium name="The Broad Institute Genome Sequencing Center for Infectious Disease"/>
            <person name="Wu L."/>
            <person name="Ma J."/>
        </authorList>
    </citation>
    <scope>NUCLEOTIDE SEQUENCE [LARGE SCALE GENOMIC DNA]</scope>
    <source>
        <strain evidence="1 2">JCM 13850</strain>
    </source>
</reference>
<keyword evidence="2" id="KW-1185">Reference proteome</keyword>
<name>A0ABN3AJ48_9ACTN</name>
<dbReference type="RefSeq" id="WP_344284636.1">
    <property type="nucleotide sequence ID" value="NZ_BAAAMR010000197.1"/>
</dbReference>
<protein>
    <submittedName>
        <fullName evidence="1">Uncharacterized protein</fullName>
    </submittedName>
</protein>
<gene>
    <name evidence="1" type="ORF">GCM10009727_94800</name>
</gene>
<comment type="caution">
    <text evidence="1">The sequence shown here is derived from an EMBL/GenBank/DDBJ whole genome shotgun (WGS) entry which is preliminary data.</text>
</comment>
<sequence length="169" mass="18225">MNDEDARCPLRTFDPVQRTPFPGAGAGRPIAMEHKENSMVQLLQGRPHMLDQTNRAVRKHISDRCVDLDFADLWNTGNRIALSSGRNPVSIHNQGVGFDVVDNTGHAYGRGQQIAAKGGNATYAVVRLADSLKENGQDPHHAAAVMAAVRNALQLSAGSDPGHVYLVVP</sequence>
<dbReference type="Proteomes" id="UP001501020">
    <property type="component" value="Unassembled WGS sequence"/>
</dbReference>
<evidence type="ECO:0000313" key="1">
    <source>
        <dbReference type="EMBL" id="GAA2170467.1"/>
    </source>
</evidence>